<dbReference type="SUPFAM" id="SSF53300">
    <property type="entry name" value="vWA-like"/>
    <property type="match status" value="1"/>
</dbReference>
<accession>A0A6J6UEX8</accession>
<organism evidence="1">
    <name type="scientific">freshwater metagenome</name>
    <dbReference type="NCBI Taxonomy" id="449393"/>
    <lineage>
        <taxon>unclassified sequences</taxon>
        <taxon>metagenomes</taxon>
        <taxon>ecological metagenomes</taxon>
    </lineage>
</organism>
<evidence type="ECO:0000313" key="1">
    <source>
        <dbReference type="EMBL" id="CAB4758340.1"/>
    </source>
</evidence>
<dbReference type="AlphaFoldDB" id="A0A6J6UEX8"/>
<gene>
    <name evidence="1" type="ORF">UFOPK2786_01686</name>
</gene>
<protein>
    <submittedName>
        <fullName evidence="1">Unannotated protein</fullName>
    </submittedName>
</protein>
<proteinExistence type="predicted"/>
<dbReference type="Gene3D" id="3.40.50.410">
    <property type="entry name" value="von Willebrand factor, type A domain"/>
    <property type="match status" value="1"/>
</dbReference>
<name>A0A6J6UEX8_9ZZZZ</name>
<reference evidence="1" key="1">
    <citation type="submission" date="2020-05" db="EMBL/GenBank/DDBJ databases">
        <authorList>
            <person name="Chiriac C."/>
            <person name="Salcher M."/>
            <person name="Ghai R."/>
            <person name="Kavagutti S V."/>
        </authorList>
    </citation>
    <scope>NUCLEOTIDE SEQUENCE</scope>
</reference>
<sequence length="217" mass="23472">MTMATTDYTHITLVVDRSGSMASVVDEAQSGINALLEDQFALPGLLTVTLVEFDSDIETVTRMSKTPVKYVLEPRGMTRLLDAVGGELDATKADIKALPKGRRPDRVMFVVATDGDENSSTDYTLEQVRRTVESRRTKQNWIFQFIGAGDSAWQGTSMGMQSASFSHSRAGATAGWGAVSLAMVESRSMAPGDAEARLSVPTFIEDADPNRVEDAEA</sequence>
<dbReference type="EMBL" id="CAEZYW010000322">
    <property type="protein sequence ID" value="CAB4758340.1"/>
    <property type="molecule type" value="Genomic_DNA"/>
</dbReference>
<dbReference type="InterPro" id="IPR036465">
    <property type="entry name" value="vWFA_dom_sf"/>
</dbReference>